<dbReference type="EMBL" id="AOIU01000048">
    <property type="protein sequence ID" value="ELZ19928.1"/>
    <property type="molecule type" value="Genomic_DNA"/>
</dbReference>
<gene>
    <name evidence="2" type="ORF">C475_21559</name>
</gene>
<sequence length="78" mass="8863">MSTHNNAVRSVAPSYPDAEPVGPHLVVDKTEWVPGRHPESHRGFADQRGYRESYYRCVRCGAERLTRDDLPEECPGPR</sequence>
<keyword evidence="3" id="KW-1185">Reference proteome</keyword>
<feature type="region of interest" description="Disordered" evidence="1">
    <location>
        <begin position="1"/>
        <end position="22"/>
    </location>
</feature>
<dbReference type="RefSeq" id="WP_006885975.1">
    <property type="nucleotide sequence ID" value="NZ_AOIU01000048.1"/>
</dbReference>
<reference evidence="2 3" key="1">
    <citation type="journal article" date="2014" name="PLoS Genet.">
        <title>Phylogenetically driven sequencing of extremely halophilic archaea reveals strategies for static and dynamic osmo-response.</title>
        <authorList>
            <person name="Becker E.A."/>
            <person name="Seitzer P.M."/>
            <person name="Tritt A."/>
            <person name="Larsen D."/>
            <person name="Krusor M."/>
            <person name="Yao A.I."/>
            <person name="Wu D."/>
            <person name="Madern D."/>
            <person name="Eisen J.A."/>
            <person name="Darling A.E."/>
            <person name="Facciotti M.T."/>
        </authorList>
    </citation>
    <scope>NUCLEOTIDE SEQUENCE [LARGE SCALE GENOMIC DNA]</scope>
    <source>
        <strain evidence="2 3">2-9-1</strain>
    </source>
</reference>
<protein>
    <submittedName>
        <fullName evidence="2">Uncharacterized protein</fullName>
    </submittedName>
</protein>
<evidence type="ECO:0000256" key="1">
    <source>
        <dbReference type="SAM" id="MobiDB-lite"/>
    </source>
</evidence>
<accession>M0CBB2</accession>
<evidence type="ECO:0000313" key="2">
    <source>
        <dbReference type="EMBL" id="ELZ19928.1"/>
    </source>
</evidence>
<dbReference type="OrthoDB" id="223863at2157"/>
<organism evidence="2 3">
    <name type="scientific">Halosimplex carlsbadense 2-9-1</name>
    <dbReference type="NCBI Taxonomy" id="797114"/>
    <lineage>
        <taxon>Archaea</taxon>
        <taxon>Methanobacteriati</taxon>
        <taxon>Methanobacteriota</taxon>
        <taxon>Stenosarchaea group</taxon>
        <taxon>Halobacteria</taxon>
        <taxon>Halobacteriales</taxon>
        <taxon>Haloarculaceae</taxon>
        <taxon>Halosimplex</taxon>
    </lineage>
</organism>
<name>M0CBB2_9EURY</name>
<dbReference type="AlphaFoldDB" id="M0CBB2"/>
<dbReference type="Proteomes" id="UP000011626">
    <property type="component" value="Unassembled WGS sequence"/>
</dbReference>
<proteinExistence type="predicted"/>
<comment type="caution">
    <text evidence="2">The sequence shown here is derived from an EMBL/GenBank/DDBJ whole genome shotgun (WGS) entry which is preliminary data.</text>
</comment>
<evidence type="ECO:0000313" key="3">
    <source>
        <dbReference type="Proteomes" id="UP000011626"/>
    </source>
</evidence>